<dbReference type="InterPro" id="IPR014942">
    <property type="entry name" value="AbiEii"/>
</dbReference>
<dbReference type="EMBL" id="MGAF01000045">
    <property type="protein sequence ID" value="OGK39725.1"/>
    <property type="molecule type" value="Genomic_DNA"/>
</dbReference>
<reference evidence="1 2" key="1">
    <citation type="journal article" date="2016" name="Nat. Commun.">
        <title>Thousands of microbial genomes shed light on interconnected biogeochemical processes in an aquifer system.</title>
        <authorList>
            <person name="Anantharaman K."/>
            <person name="Brown C.T."/>
            <person name="Hug L.A."/>
            <person name="Sharon I."/>
            <person name="Castelle C.J."/>
            <person name="Probst A.J."/>
            <person name="Thomas B.C."/>
            <person name="Singh A."/>
            <person name="Wilkins M.J."/>
            <person name="Karaoz U."/>
            <person name="Brodie E.L."/>
            <person name="Williams K.H."/>
            <person name="Hubbard S.S."/>
            <person name="Banfield J.F."/>
        </authorList>
    </citation>
    <scope>NUCLEOTIDE SEQUENCE [LARGE SCALE GENOMIC DNA]</scope>
</reference>
<gene>
    <name evidence="1" type="ORF">A3A74_04495</name>
</gene>
<proteinExistence type="predicted"/>
<dbReference type="Pfam" id="PF08843">
    <property type="entry name" value="AbiEii"/>
    <property type="match status" value="1"/>
</dbReference>
<dbReference type="AlphaFoldDB" id="A0A1F7I8N5"/>
<name>A0A1F7I8N5_9BACT</name>
<sequence>MAAFYYQHRLSEDIDLFCEKVEVNPSLTDSFLEKIKKKLKLVKRNRSQMLGLVSYKLIFKNLEIDSVYDIAVNKVHTIFMKPRVRDFFDLYYILKIEKNYNLQKLILDAKAKFDWHIDRMNLSSQFLRVGEFLKTKDLPRALVRYNPKEMEDFFLNLAKSLEKEIFE</sequence>
<dbReference type="Proteomes" id="UP000179270">
    <property type="component" value="Unassembled WGS sequence"/>
</dbReference>
<organism evidence="1 2">
    <name type="scientific">Candidatus Roizmanbacteria bacterium RIFCSPLOWO2_01_FULL_35_13</name>
    <dbReference type="NCBI Taxonomy" id="1802055"/>
    <lineage>
        <taxon>Bacteria</taxon>
        <taxon>Candidatus Roizmaniibacteriota</taxon>
    </lineage>
</organism>
<protein>
    <recommendedName>
        <fullName evidence="3">Nucleotidyl transferase AbiEii/AbiGii toxin family protein</fullName>
    </recommendedName>
</protein>
<evidence type="ECO:0000313" key="2">
    <source>
        <dbReference type="Proteomes" id="UP000179270"/>
    </source>
</evidence>
<evidence type="ECO:0008006" key="3">
    <source>
        <dbReference type="Google" id="ProtNLM"/>
    </source>
</evidence>
<accession>A0A1F7I8N5</accession>
<dbReference type="STRING" id="1802055.A3A74_04495"/>
<evidence type="ECO:0000313" key="1">
    <source>
        <dbReference type="EMBL" id="OGK39725.1"/>
    </source>
</evidence>
<comment type="caution">
    <text evidence="1">The sequence shown here is derived from an EMBL/GenBank/DDBJ whole genome shotgun (WGS) entry which is preliminary data.</text>
</comment>